<dbReference type="EMBL" id="VXAR01006108">
    <property type="protein sequence ID" value="NXK76700.1"/>
    <property type="molecule type" value="Genomic_DNA"/>
</dbReference>
<keyword evidence="3" id="KW-1185">Reference proteome</keyword>
<sequence>SSGSTSESAVTLKSEPQQPPVLADREPARCLVWSKTEPPAPGQSSCEQDRDASRETKLLGSGEHCSRPAVTSVIGMTPVKSRFSTVPKAVGHLRAASTPISSKAPKFRKANYTWVANPGKCSRAVKRWVSPRASEGAKRVTGGADRGAKVSPKGDLGAKGKKLGLQAKLGVSPSKYKWKATSLQTSPSTSKSAFRWRSEDQQKPPAPNLLLASAVSPPPSAASPLGGVRSSFGDTTLSSYKVKSRTKIIKRKGSLGFPTDKKSSFSPTTPLRSPFQLRKKNSLRGKPSVTSKRSSPRGLVHITKHRLCRLPATRMQVSTKEG</sequence>
<feature type="compositionally biased region" description="Basic and acidic residues" evidence="1">
    <location>
        <begin position="47"/>
        <end position="57"/>
    </location>
</feature>
<feature type="compositionally biased region" description="Polar residues" evidence="1">
    <location>
        <begin position="1"/>
        <end position="16"/>
    </location>
</feature>
<gene>
    <name evidence="2" type="primary">Zc3h3</name>
    <name evidence="2" type="ORF">AMAGUI_R10034</name>
</gene>
<organism evidence="2 3">
    <name type="scientific">Amazona guildingii</name>
    <dbReference type="NCBI Taxonomy" id="175529"/>
    <lineage>
        <taxon>Eukaryota</taxon>
        <taxon>Metazoa</taxon>
        <taxon>Chordata</taxon>
        <taxon>Craniata</taxon>
        <taxon>Vertebrata</taxon>
        <taxon>Euteleostomi</taxon>
        <taxon>Archelosauria</taxon>
        <taxon>Archosauria</taxon>
        <taxon>Dinosauria</taxon>
        <taxon>Saurischia</taxon>
        <taxon>Theropoda</taxon>
        <taxon>Coelurosauria</taxon>
        <taxon>Aves</taxon>
        <taxon>Neognathae</taxon>
        <taxon>Neoaves</taxon>
        <taxon>Telluraves</taxon>
        <taxon>Australaves</taxon>
        <taxon>Psittaciformes</taxon>
        <taxon>Psittacidae</taxon>
        <taxon>Amazona</taxon>
    </lineage>
</organism>
<feature type="region of interest" description="Disordered" evidence="1">
    <location>
        <begin position="132"/>
        <end position="158"/>
    </location>
</feature>
<feature type="non-terminal residue" evidence="2">
    <location>
        <position position="1"/>
    </location>
</feature>
<dbReference type="AlphaFoldDB" id="A0A7L0M6P1"/>
<reference evidence="2 3" key="1">
    <citation type="submission" date="2019-09" db="EMBL/GenBank/DDBJ databases">
        <title>Bird 10,000 Genomes (B10K) Project - Family phase.</title>
        <authorList>
            <person name="Zhang G."/>
        </authorList>
    </citation>
    <scope>NUCLEOTIDE SEQUENCE [LARGE SCALE GENOMIC DNA]</scope>
    <source>
        <strain evidence="2">B10K-DU-001-46</strain>
        <tissue evidence="2">Muscle</tissue>
    </source>
</reference>
<name>A0A7L0M6P1_9PSIT</name>
<feature type="region of interest" description="Disordered" evidence="1">
    <location>
        <begin position="1"/>
        <end position="65"/>
    </location>
</feature>
<feature type="non-terminal residue" evidence="2">
    <location>
        <position position="322"/>
    </location>
</feature>
<evidence type="ECO:0000313" key="3">
    <source>
        <dbReference type="Proteomes" id="UP000531168"/>
    </source>
</evidence>
<proteinExistence type="predicted"/>
<feature type="region of interest" description="Disordered" evidence="1">
    <location>
        <begin position="253"/>
        <end position="302"/>
    </location>
</feature>
<comment type="caution">
    <text evidence="2">The sequence shown here is derived from an EMBL/GenBank/DDBJ whole genome shotgun (WGS) entry which is preliminary data.</text>
</comment>
<protein>
    <submittedName>
        <fullName evidence="2">ZC3H3 protein</fullName>
    </submittedName>
</protein>
<accession>A0A7L0M6P1</accession>
<evidence type="ECO:0000256" key="1">
    <source>
        <dbReference type="SAM" id="MobiDB-lite"/>
    </source>
</evidence>
<dbReference type="Proteomes" id="UP000531168">
    <property type="component" value="Unassembled WGS sequence"/>
</dbReference>
<feature type="region of interest" description="Disordered" evidence="1">
    <location>
        <begin position="187"/>
        <end position="208"/>
    </location>
</feature>
<evidence type="ECO:0000313" key="2">
    <source>
        <dbReference type="EMBL" id="NXK76700.1"/>
    </source>
</evidence>